<comment type="caution">
    <text evidence="1">The sequence shown here is derived from an EMBL/GenBank/DDBJ whole genome shotgun (WGS) entry which is preliminary data.</text>
</comment>
<reference evidence="1" key="1">
    <citation type="journal article" date="2014" name="Int. J. Syst. Evol. Microbiol.">
        <title>Complete genome sequence of Corynebacterium casei LMG S-19264T (=DSM 44701T), isolated from a smear-ripened cheese.</title>
        <authorList>
            <consortium name="US DOE Joint Genome Institute (JGI-PGF)"/>
            <person name="Walter F."/>
            <person name="Albersmeier A."/>
            <person name="Kalinowski J."/>
            <person name="Ruckert C."/>
        </authorList>
    </citation>
    <scope>NUCLEOTIDE SEQUENCE</scope>
    <source>
        <strain evidence="1">CGMCC 1.12726</strain>
    </source>
</reference>
<organism evidence="1 2">
    <name type="scientific">Arenimonas maotaiensis</name>
    <dbReference type="NCBI Taxonomy" id="1446479"/>
    <lineage>
        <taxon>Bacteria</taxon>
        <taxon>Pseudomonadati</taxon>
        <taxon>Pseudomonadota</taxon>
        <taxon>Gammaproteobacteria</taxon>
        <taxon>Lysobacterales</taxon>
        <taxon>Lysobacteraceae</taxon>
        <taxon>Arenimonas</taxon>
    </lineage>
</organism>
<evidence type="ECO:0000313" key="2">
    <source>
        <dbReference type="Proteomes" id="UP000632858"/>
    </source>
</evidence>
<evidence type="ECO:0000313" key="1">
    <source>
        <dbReference type="EMBL" id="GGF88348.1"/>
    </source>
</evidence>
<keyword evidence="2" id="KW-1185">Reference proteome</keyword>
<accession>A0A917CK86</accession>
<dbReference type="RefSeq" id="WP_188448024.1">
    <property type="nucleotide sequence ID" value="NZ_BMFO01000002.1"/>
</dbReference>
<dbReference type="Proteomes" id="UP000632858">
    <property type="component" value="Unassembled WGS sequence"/>
</dbReference>
<dbReference type="AlphaFoldDB" id="A0A917CK86"/>
<reference evidence="1" key="2">
    <citation type="submission" date="2020-09" db="EMBL/GenBank/DDBJ databases">
        <authorList>
            <person name="Sun Q."/>
            <person name="Zhou Y."/>
        </authorList>
    </citation>
    <scope>NUCLEOTIDE SEQUENCE</scope>
    <source>
        <strain evidence="1">CGMCC 1.12726</strain>
    </source>
</reference>
<dbReference type="EMBL" id="BMFO01000002">
    <property type="protein sequence ID" value="GGF88348.1"/>
    <property type="molecule type" value="Genomic_DNA"/>
</dbReference>
<name>A0A917CK86_9GAMM</name>
<gene>
    <name evidence="1" type="ORF">GCM10010960_07770</name>
</gene>
<sequence length="290" mass="31625">MPETIYSYGLLALELCPGRHLGRPALDVAAAGRLGELLAADLKPWLGARTDIDISLAAAAFDPTEVLRPGWPLHAEIARLAHLAPKSPESRLLCLGSHDGAMPPGLQPDPDFLHGPLRWIPYVLSGPASALGPVQDRMEAELMERGMAGAGTALFAQEAFDTAIEHARLMTLHDGVAMMAMQYGHNGLEPVWPLIETALFAPEREAWLDSAPEPLVYLARGTAHIALLDAHQWARLQPALDGVDCEQLERRFQMFEMRQRQIAALLTAHGLTVEFDFCPDADTARTVLRG</sequence>
<proteinExistence type="predicted"/>
<protein>
    <submittedName>
        <fullName evidence="1">Uncharacterized protein</fullName>
    </submittedName>
</protein>